<feature type="transmembrane region" description="Helical" evidence="8">
    <location>
        <begin position="252"/>
        <end position="278"/>
    </location>
</feature>
<keyword evidence="10" id="KW-1185">Reference proteome</keyword>
<comment type="similarity">
    <text evidence="2">Belongs to the binding-protein-dependent transport system permease family. FecCD subfamily.</text>
</comment>
<dbReference type="InterPro" id="IPR000522">
    <property type="entry name" value="ABC_transptr_permease_BtuC"/>
</dbReference>
<keyword evidence="4" id="KW-1003">Cell membrane</keyword>
<feature type="transmembrane region" description="Helical" evidence="8">
    <location>
        <begin position="323"/>
        <end position="340"/>
    </location>
</feature>
<dbReference type="SUPFAM" id="SSF81345">
    <property type="entry name" value="ABC transporter involved in vitamin B12 uptake, BtuC"/>
    <property type="match status" value="1"/>
</dbReference>
<evidence type="ECO:0000256" key="5">
    <source>
        <dbReference type="ARBA" id="ARBA00022692"/>
    </source>
</evidence>
<feature type="transmembrane region" description="Helical" evidence="8">
    <location>
        <begin position="21"/>
        <end position="47"/>
    </location>
</feature>
<protein>
    <submittedName>
        <fullName evidence="9">Iron ABC transporter permease</fullName>
    </submittedName>
</protein>
<organism evidence="9 10">
    <name type="scientific">Kiloniella laminariae</name>
    <dbReference type="NCBI Taxonomy" id="454162"/>
    <lineage>
        <taxon>Bacteria</taxon>
        <taxon>Pseudomonadati</taxon>
        <taxon>Pseudomonadota</taxon>
        <taxon>Alphaproteobacteria</taxon>
        <taxon>Rhodospirillales</taxon>
        <taxon>Kiloniellaceae</taxon>
        <taxon>Kiloniella</taxon>
    </lineage>
</organism>
<dbReference type="RefSeq" id="WP_269421741.1">
    <property type="nucleotide sequence ID" value="NZ_JAPWGY010000001.1"/>
</dbReference>
<dbReference type="PANTHER" id="PTHR30472">
    <property type="entry name" value="FERRIC ENTEROBACTIN TRANSPORT SYSTEM PERMEASE PROTEIN"/>
    <property type="match status" value="1"/>
</dbReference>
<feature type="transmembrane region" description="Helical" evidence="8">
    <location>
        <begin position="290"/>
        <end position="311"/>
    </location>
</feature>
<feature type="transmembrane region" description="Helical" evidence="8">
    <location>
        <begin position="77"/>
        <end position="94"/>
    </location>
</feature>
<feature type="transmembrane region" description="Helical" evidence="8">
    <location>
        <begin position="172"/>
        <end position="196"/>
    </location>
</feature>
<gene>
    <name evidence="9" type="ORF">O4H49_02045</name>
</gene>
<evidence type="ECO:0000256" key="8">
    <source>
        <dbReference type="SAM" id="Phobius"/>
    </source>
</evidence>
<proteinExistence type="inferred from homology"/>
<evidence type="ECO:0000313" key="10">
    <source>
        <dbReference type="Proteomes" id="UP001069802"/>
    </source>
</evidence>
<dbReference type="EMBL" id="JAPWGY010000001">
    <property type="protein sequence ID" value="MCZ4279540.1"/>
    <property type="molecule type" value="Genomic_DNA"/>
</dbReference>
<feature type="transmembrane region" description="Helical" evidence="8">
    <location>
        <begin position="132"/>
        <end position="152"/>
    </location>
</feature>
<evidence type="ECO:0000256" key="1">
    <source>
        <dbReference type="ARBA" id="ARBA00004651"/>
    </source>
</evidence>
<dbReference type="Gene3D" id="1.10.3470.10">
    <property type="entry name" value="ABC transporter involved in vitamin B12 uptake, BtuC"/>
    <property type="match status" value="1"/>
</dbReference>
<keyword evidence="3" id="KW-0813">Transport</keyword>
<evidence type="ECO:0000256" key="6">
    <source>
        <dbReference type="ARBA" id="ARBA00022989"/>
    </source>
</evidence>
<comment type="caution">
    <text evidence="9">The sequence shown here is derived from an EMBL/GenBank/DDBJ whole genome shotgun (WGS) entry which is preliminary data.</text>
</comment>
<evidence type="ECO:0000256" key="4">
    <source>
        <dbReference type="ARBA" id="ARBA00022475"/>
    </source>
</evidence>
<dbReference type="CDD" id="cd06550">
    <property type="entry name" value="TM_ABC_iron-siderophores_like"/>
    <property type="match status" value="1"/>
</dbReference>
<feature type="transmembrane region" description="Helical" evidence="8">
    <location>
        <begin position="106"/>
        <end position="125"/>
    </location>
</feature>
<accession>A0ABT4LF39</accession>
<dbReference type="PANTHER" id="PTHR30472:SF25">
    <property type="entry name" value="ABC TRANSPORTER PERMEASE PROTEIN MJ0876-RELATED"/>
    <property type="match status" value="1"/>
</dbReference>
<evidence type="ECO:0000256" key="2">
    <source>
        <dbReference type="ARBA" id="ARBA00007935"/>
    </source>
</evidence>
<keyword evidence="7 8" id="KW-0472">Membrane</keyword>
<reference evidence="9" key="1">
    <citation type="submission" date="2022-12" db="EMBL/GenBank/DDBJ databases">
        <title>Bacterial isolates from different developmental stages of Nematostella vectensis.</title>
        <authorList>
            <person name="Fraune S."/>
        </authorList>
    </citation>
    <scope>NUCLEOTIDE SEQUENCE</scope>
    <source>
        <strain evidence="9">G21630-S1</strain>
    </source>
</reference>
<evidence type="ECO:0000256" key="7">
    <source>
        <dbReference type="ARBA" id="ARBA00023136"/>
    </source>
</evidence>
<evidence type="ECO:0000313" key="9">
    <source>
        <dbReference type="EMBL" id="MCZ4279540.1"/>
    </source>
</evidence>
<keyword evidence="5 8" id="KW-0812">Transmembrane</keyword>
<keyword evidence="6 8" id="KW-1133">Transmembrane helix</keyword>
<dbReference type="Pfam" id="PF01032">
    <property type="entry name" value="FecCD"/>
    <property type="match status" value="1"/>
</dbReference>
<dbReference type="Proteomes" id="UP001069802">
    <property type="component" value="Unassembled WGS sequence"/>
</dbReference>
<dbReference type="InterPro" id="IPR037294">
    <property type="entry name" value="ABC_BtuC-like"/>
</dbReference>
<name>A0ABT4LF39_9PROT</name>
<evidence type="ECO:0000256" key="3">
    <source>
        <dbReference type="ARBA" id="ARBA00022448"/>
    </source>
</evidence>
<sequence length="344" mass="35765">MSKFQALSPNSYGAARRQKAAPFFLVTGIAAVAVTVGLLGLGIGAQYIPVSEIIRVLWLPDDSVSSIILWELRLPRMLIALLAGASLAVAGYLLQSITRNPLASPSLTGVTSGAAMLVVLAFVCLPQLISPYYYPFLALFGGTAAASITLFLSGPTLSSPLRLALAGVSVSFLAAAVTTLTLLSAGPQTGTLLFWLSGGLQGRSWSQLLIMLPWVVPGLVCVFFCLRPLALLSLGDEPAQAMGVNVRLWRSLLALLAICLSAGVVAVAGPIAFVGLCVPHMARMLGARTTGTAVALSLALGALLLVSADLFSRTLAAPRELPIGMITALIGGPIFLAIIYRQKA</sequence>
<feature type="transmembrane region" description="Helical" evidence="8">
    <location>
        <begin position="208"/>
        <end position="232"/>
    </location>
</feature>
<comment type="subcellular location">
    <subcellularLocation>
        <location evidence="1">Cell membrane</location>
        <topology evidence="1">Multi-pass membrane protein</topology>
    </subcellularLocation>
</comment>